<reference evidence="2 3" key="3">
    <citation type="submission" date="2025-05" db="UniProtKB">
        <authorList>
            <consortium name="RefSeq"/>
        </authorList>
    </citation>
    <scope>IDENTIFICATION</scope>
    <source>
        <tissue evidence="2 3">Leaf</tissue>
    </source>
</reference>
<evidence type="ECO:0000313" key="2">
    <source>
        <dbReference type="RefSeq" id="XP_010414354.1"/>
    </source>
</evidence>
<accession>A0ABM0SPT9</accession>
<protein>
    <submittedName>
        <fullName evidence="2 3">Uncharacterized protein LOC104700526 isoform X1</fullName>
    </submittedName>
</protein>
<dbReference type="Proteomes" id="UP000694864">
    <property type="component" value="Chromosome 7"/>
</dbReference>
<dbReference type="RefSeq" id="XP_010414354.1">
    <property type="nucleotide sequence ID" value="XM_010416052.2"/>
</dbReference>
<evidence type="ECO:0000313" key="3">
    <source>
        <dbReference type="RefSeq" id="XP_010414355.1"/>
    </source>
</evidence>
<gene>
    <name evidence="2 3" type="primary">LOC104700526</name>
</gene>
<evidence type="ECO:0000313" key="1">
    <source>
        <dbReference type="Proteomes" id="UP000694864"/>
    </source>
</evidence>
<dbReference type="RefSeq" id="XP_010414355.1">
    <property type="nucleotide sequence ID" value="XM_010416053.2"/>
</dbReference>
<reference evidence="1" key="1">
    <citation type="journal article" date="1997" name="Nucleic Acids Res.">
        <title>tRNAscan-SE: a program for improved detection of transfer RNA genes in genomic sequence.</title>
        <authorList>
            <person name="Lowe T.M."/>
            <person name="Eddy S.R."/>
        </authorList>
    </citation>
    <scope>NUCLEOTIDE SEQUENCE [LARGE SCALE GENOMIC DNA]</scope>
    <source>
        <strain evidence="1">r\DH55</strain>
    </source>
</reference>
<reference evidence="1" key="2">
    <citation type="journal article" date="2014" name="Nat. Commun.">
        <title>The emerging biofuel crop Camelina sativa retains a highly undifferentiated hexaploid genome structure.</title>
        <authorList>
            <person name="Kagale S."/>
            <person name="Koh C."/>
            <person name="Nixon J."/>
            <person name="Bollina V."/>
            <person name="Clarke W.E."/>
            <person name="Tuteja R."/>
            <person name="Spillane C."/>
            <person name="Robinson S.J."/>
            <person name="Links M.G."/>
            <person name="Clarke C."/>
            <person name="Higgins E.E."/>
            <person name="Huebert T."/>
            <person name="Sharpe A.G."/>
            <person name="Parkin I.A."/>
        </authorList>
    </citation>
    <scope>NUCLEOTIDE SEQUENCE [LARGE SCALE GENOMIC DNA]</scope>
    <source>
        <strain evidence="1">r\DH55</strain>
    </source>
</reference>
<name>A0ABM0SPT9_CAMSA</name>
<keyword evidence="1" id="KW-1185">Reference proteome</keyword>
<dbReference type="GeneID" id="104700526"/>
<organism evidence="1 3">
    <name type="scientific">Camelina sativa</name>
    <name type="common">False flax</name>
    <name type="synonym">Myagrum sativum</name>
    <dbReference type="NCBI Taxonomy" id="90675"/>
    <lineage>
        <taxon>Eukaryota</taxon>
        <taxon>Viridiplantae</taxon>
        <taxon>Streptophyta</taxon>
        <taxon>Embryophyta</taxon>
        <taxon>Tracheophyta</taxon>
        <taxon>Spermatophyta</taxon>
        <taxon>Magnoliopsida</taxon>
        <taxon>eudicotyledons</taxon>
        <taxon>Gunneridae</taxon>
        <taxon>Pentapetalae</taxon>
        <taxon>rosids</taxon>
        <taxon>malvids</taxon>
        <taxon>Brassicales</taxon>
        <taxon>Brassicaceae</taxon>
        <taxon>Camelineae</taxon>
        <taxon>Camelina</taxon>
    </lineage>
</organism>
<proteinExistence type="predicted"/>
<sequence length="339" mass="37705">MYTFSASVSPIAAAAFVSCSFSFCVSSFFSQAPAVTLTMESNKFVRSFSSSSSDSESLKFPVCLSAKISVILSLEESICVMKKRKKANEPLVETADFKRGVLTPDEVSVVDYKNGLKPVIWSITTTHLPRPQLMNLQAPSQSSAPQDRMDIFSLCMPELSASSSLPYLPRLWLRTLAFLVETQNPDTGSVMSKVILALWSHLRSVPYPAGGKEFGDHKRRFFKEPFTLECQAVNQKNHGVYIYYINQALKFIPQLNFPASVTNVLSSFLCSSEPIEIKADLGVKRKTPLMAGKSILKKLLTAATSAYSNLSDSESLHVQMIQMMRRCRFLPHVLVFILL</sequence>